<dbReference type="GO" id="GO:0010181">
    <property type="term" value="F:FMN binding"/>
    <property type="evidence" value="ECO:0007669"/>
    <property type="project" value="TreeGrafter"/>
</dbReference>
<comment type="caution">
    <text evidence="3">The sequence shown here is derived from an EMBL/GenBank/DDBJ whole genome shotgun (WGS) entry which is preliminary data.</text>
</comment>
<gene>
    <name evidence="3" type="ORF">HK100_010867</name>
</gene>
<dbReference type="EMBL" id="JADGJH010000617">
    <property type="protein sequence ID" value="KAJ3125328.1"/>
    <property type="molecule type" value="Genomic_DNA"/>
</dbReference>
<evidence type="ECO:0000313" key="4">
    <source>
        <dbReference type="Proteomes" id="UP001211907"/>
    </source>
</evidence>
<evidence type="ECO:0000313" key="3">
    <source>
        <dbReference type="EMBL" id="KAJ3125328.1"/>
    </source>
</evidence>
<accession>A0AAD5T3X1</accession>
<dbReference type="GO" id="GO:0015937">
    <property type="term" value="P:coenzyme A biosynthetic process"/>
    <property type="evidence" value="ECO:0007669"/>
    <property type="project" value="TreeGrafter"/>
</dbReference>
<organism evidence="3 4">
    <name type="scientific">Physocladia obscura</name>
    <dbReference type="NCBI Taxonomy" id="109957"/>
    <lineage>
        <taxon>Eukaryota</taxon>
        <taxon>Fungi</taxon>
        <taxon>Fungi incertae sedis</taxon>
        <taxon>Chytridiomycota</taxon>
        <taxon>Chytridiomycota incertae sedis</taxon>
        <taxon>Chytridiomycetes</taxon>
        <taxon>Chytridiales</taxon>
        <taxon>Chytriomycetaceae</taxon>
        <taxon>Physocladia</taxon>
    </lineage>
</organism>
<dbReference type="Proteomes" id="UP001211907">
    <property type="component" value="Unassembled WGS sequence"/>
</dbReference>
<protein>
    <recommendedName>
        <fullName evidence="2">Flavoprotein domain-containing protein</fullName>
    </recommendedName>
</protein>
<proteinExistence type="inferred from homology"/>
<evidence type="ECO:0000259" key="2">
    <source>
        <dbReference type="Pfam" id="PF02441"/>
    </source>
</evidence>
<dbReference type="Gene3D" id="3.40.50.1950">
    <property type="entry name" value="Flavin prenyltransferase-like"/>
    <property type="match status" value="1"/>
</dbReference>
<dbReference type="SUPFAM" id="SSF52507">
    <property type="entry name" value="Homo-oligomeric flavin-containing Cys decarboxylases, HFCD"/>
    <property type="match status" value="1"/>
</dbReference>
<dbReference type="GO" id="GO:0004633">
    <property type="term" value="F:phosphopantothenoylcysteine decarboxylase activity"/>
    <property type="evidence" value="ECO:0007669"/>
    <property type="project" value="TreeGrafter"/>
</dbReference>
<comment type="similarity">
    <text evidence="1">Belongs to the HFCD (homooligomeric flavin containing Cys decarboxylase) superfamily.</text>
</comment>
<keyword evidence="4" id="KW-1185">Reference proteome</keyword>
<dbReference type="PANTHER" id="PTHR14359:SF26">
    <property type="entry name" value="PHOSPHOPANTOTHENOYLCYSTEINE DECARBOXYLASE-RELATED"/>
    <property type="match status" value="1"/>
</dbReference>
<feature type="domain" description="Flavoprotein" evidence="2">
    <location>
        <begin position="61"/>
        <end position="109"/>
    </location>
</feature>
<reference evidence="3" key="1">
    <citation type="submission" date="2020-05" db="EMBL/GenBank/DDBJ databases">
        <title>Phylogenomic resolution of chytrid fungi.</title>
        <authorList>
            <person name="Stajich J.E."/>
            <person name="Amses K."/>
            <person name="Simmons R."/>
            <person name="Seto K."/>
            <person name="Myers J."/>
            <person name="Bonds A."/>
            <person name="Quandt C.A."/>
            <person name="Barry K."/>
            <person name="Liu P."/>
            <person name="Grigoriev I."/>
            <person name="Longcore J.E."/>
            <person name="James T.Y."/>
        </authorList>
    </citation>
    <scope>NUCLEOTIDE SEQUENCE</scope>
    <source>
        <strain evidence="3">JEL0513</strain>
    </source>
</reference>
<name>A0AAD5T3X1_9FUNG</name>
<evidence type="ECO:0000256" key="1">
    <source>
        <dbReference type="ARBA" id="ARBA00038350"/>
    </source>
</evidence>
<dbReference type="InterPro" id="IPR036551">
    <property type="entry name" value="Flavin_trans-like"/>
</dbReference>
<dbReference type="GO" id="GO:0071513">
    <property type="term" value="C:phosphopantothenoylcysteine decarboxylase complex"/>
    <property type="evidence" value="ECO:0007669"/>
    <property type="project" value="TreeGrafter"/>
</dbReference>
<dbReference type="Pfam" id="PF02441">
    <property type="entry name" value="Flavoprotein"/>
    <property type="match status" value="1"/>
</dbReference>
<sequence>MLVVATGSVAAIKVRRSRCGDQGAGAGGASCGAGTRGRQGCCDCARTAAQLTAQHGVAALTEADEWAWARRADPLLHVELRSWAHAALGAPLDANSLAKAAGGLCDSLLPCVLRAAGVRRLWCAFSAVCCLQSRIGAMAEVDDIIKAVQDELNILAILPEIIEAKKKHLSHE</sequence>
<dbReference type="InterPro" id="IPR003382">
    <property type="entry name" value="Flavoprotein"/>
</dbReference>
<dbReference type="PANTHER" id="PTHR14359">
    <property type="entry name" value="HOMO-OLIGOMERIC FLAVIN CONTAINING CYS DECARBOXYLASE FAMILY"/>
    <property type="match status" value="1"/>
</dbReference>
<dbReference type="AlphaFoldDB" id="A0AAD5T3X1"/>